<dbReference type="Gene3D" id="3.30.420.10">
    <property type="entry name" value="Ribonuclease H-like superfamily/Ribonuclease H"/>
    <property type="match status" value="1"/>
</dbReference>
<feature type="non-terminal residue" evidence="4">
    <location>
        <position position="1"/>
    </location>
</feature>
<name>A0A371HXA5_MUCPR</name>
<dbReference type="PANTHER" id="PTHR42648">
    <property type="entry name" value="TRANSPOSASE, PUTATIVE-RELATED"/>
    <property type="match status" value="1"/>
</dbReference>
<feature type="compositionally biased region" description="Acidic residues" evidence="2">
    <location>
        <begin position="495"/>
        <end position="505"/>
    </location>
</feature>
<dbReference type="Pfam" id="PF13976">
    <property type="entry name" value="gag_pre-integrs"/>
    <property type="match status" value="1"/>
</dbReference>
<evidence type="ECO:0000313" key="5">
    <source>
        <dbReference type="Proteomes" id="UP000257109"/>
    </source>
</evidence>
<dbReference type="GO" id="GO:0008233">
    <property type="term" value="F:peptidase activity"/>
    <property type="evidence" value="ECO:0007669"/>
    <property type="project" value="UniProtKB-KW"/>
</dbReference>
<comment type="caution">
    <text evidence="4">The sequence shown here is derived from an EMBL/GenBank/DDBJ whole genome shotgun (WGS) entry which is preliminary data.</text>
</comment>
<dbReference type="PANTHER" id="PTHR42648:SF28">
    <property type="entry name" value="TRANSPOSON-ENCODED PROTEIN WITH RIBONUCLEASE H-LIKE AND RETROVIRUS ZINC FINGER-LIKE DOMAINS"/>
    <property type="match status" value="1"/>
</dbReference>
<organism evidence="4 5">
    <name type="scientific">Mucuna pruriens</name>
    <name type="common">Velvet bean</name>
    <name type="synonym">Dolichos pruriens</name>
    <dbReference type="NCBI Taxonomy" id="157652"/>
    <lineage>
        <taxon>Eukaryota</taxon>
        <taxon>Viridiplantae</taxon>
        <taxon>Streptophyta</taxon>
        <taxon>Embryophyta</taxon>
        <taxon>Tracheophyta</taxon>
        <taxon>Spermatophyta</taxon>
        <taxon>Magnoliopsida</taxon>
        <taxon>eudicotyledons</taxon>
        <taxon>Gunneridae</taxon>
        <taxon>Pentapetalae</taxon>
        <taxon>rosids</taxon>
        <taxon>fabids</taxon>
        <taxon>Fabales</taxon>
        <taxon>Fabaceae</taxon>
        <taxon>Papilionoideae</taxon>
        <taxon>50 kb inversion clade</taxon>
        <taxon>NPAAA clade</taxon>
        <taxon>indigoferoid/millettioid clade</taxon>
        <taxon>Phaseoleae</taxon>
        <taxon>Mucuna</taxon>
    </lineage>
</organism>
<dbReference type="InterPro" id="IPR039537">
    <property type="entry name" value="Retrotran_Ty1/copia-like"/>
</dbReference>
<feature type="domain" description="Integrase catalytic" evidence="3">
    <location>
        <begin position="201"/>
        <end position="369"/>
    </location>
</feature>
<dbReference type="GO" id="GO:0003676">
    <property type="term" value="F:nucleic acid binding"/>
    <property type="evidence" value="ECO:0007669"/>
    <property type="project" value="InterPro"/>
</dbReference>
<dbReference type="STRING" id="157652.A0A371HXA5"/>
<keyword evidence="1" id="KW-0378">Hydrolase</keyword>
<dbReference type="Pfam" id="PF22936">
    <property type="entry name" value="Pol_BBD"/>
    <property type="match status" value="1"/>
</dbReference>
<dbReference type="GO" id="GO:0006508">
    <property type="term" value="P:proteolysis"/>
    <property type="evidence" value="ECO:0007669"/>
    <property type="project" value="UniProtKB-KW"/>
</dbReference>
<evidence type="ECO:0000256" key="1">
    <source>
        <dbReference type="ARBA" id="ARBA00022670"/>
    </source>
</evidence>
<proteinExistence type="predicted"/>
<feature type="region of interest" description="Disordered" evidence="2">
    <location>
        <begin position="487"/>
        <end position="538"/>
    </location>
</feature>
<evidence type="ECO:0000256" key="2">
    <source>
        <dbReference type="SAM" id="MobiDB-lite"/>
    </source>
</evidence>
<evidence type="ECO:0000313" key="4">
    <source>
        <dbReference type="EMBL" id="RDY07420.1"/>
    </source>
</evidence>
<dbReference type="GO" id="GO:0015074">
    <property type="term" value="P:DNA integration"/>
    <property type="evidence" value="ECO:0007669"/>
    <property type="project" value="InterPro"/>
</dbReference>
<keyword evidence="5" id="KW-1185">Reference proteome</keyword>
<dbReference type="SUPFAM" id="SSF53098">
    <property type="entry name" value="Ribonuclease H-like"/>
    <property type="match status" value="1"/>
</dbReference>
<dbReference type="AlphaFoldDB" id="A0A371HXA5"/>
<evidence type="ECO:0000259" key="3">
    <source>
        <dbReference type="PROSITE" id="PS50994"/>
    </source>
</evidence>
<dbReference type="InterPro" id="IPR036397">
    <property type="entry name" value="RNaseH_sf"/>
</dbReference>
<dbReference type="Proteomes" id="UP000257109">
    <property type="component" value="Unassembled WGS sequence"/>
</dbReference>
<dbReference type="InterPro" id="IPR001584">
    <property type="entry name" value="Integrase_cat-core"/>
</dbReference>
<dbReference type="Pfam" id="PF25597">
    <property type="entry name" value="SH3_retrovirus"/>
    <property type="match status" value="1"/>
</dbReference>
<gene>
    <name evidence="4" type="ORF">CR513_08470</name>
</gene>
<dbReference type="EMBL" id="QJKJ01001471">
    <property type="protein sequence ID" value="RDY07420.1"/>
    <property type="molecule type" value="Genomic_DNA"/>
</dbReference>
<protein>
    <recommendedName>
        <fullName evidence="3">Integrase catalytic domain-containing protein</fullName>
    </recommendedName>
</protein>
<dbReference type="PROSITE" id="PS50994">
    <property type="entry name" value="INTEGRASE"/>
    <property type="match status" value="1"/>
</dbReference>
<dbReference type="InterPro" id="IPR025724">
    <property type="entry name" value="GAG-pre-integrase_dom"/>
</dbReference>
<dbReference type="InterPro" id="IPR012337">
    <property type="entry name" value="RNaseH-like_sf"/>
</dbReference>
<reference evidence="4" key="1">
    <citation type="submission" date="2018-05" db="EMBL/GenBank/DDBJ databases">
        <title>Draft genome of Mucuna pruriens seed.</title>
        <authorList>
            <person name="Nnadi N.E."/>
            <person name="Vos R."/>
            <person name="Hasami M.H."/>
            <person name="Devisetty U.K."/>
            <person name="Aguiy J.C."/>
        </authorList>
    </citation>
    <scope>NUCLEOTIDE SEQUENCE [LARGE SCALE GENOMIC DNA]</scope>
    <source>
        <strain evidence="4">JCA_2017</strain>
    </source>
</reference>
<dbReference type="OrthoDB" id="8002967at2759"/>
<dbReference type="InterPro" id="IPR054722">
    <property type="entry name" value="PolX-like_BBD"/>
</dbReference>
<dbReference type="InterPro" id="IPR057670">
    <property type="entry name" value="SH3_retrovirus"/>
</dbReference>
<accession>A0A371HXA5</accession>
<sequence>MVSLNDTNCFLWKKENKGKKGKPQEKDHNDDDRVITAIGDDLSVNLVSDESMWIIDSGATLHVIPRKEFFTSYTPSDFEVLKMGNDGVTKVIGVSDVCLQTNIGVQLWLRGVKHAPNFCFNLIFVHMLDDGGYDNHFALVAKDSVNAMDMEASLWHRRHTHISKKGLNCLAKKDMLPRLKNVELDKCSYCMADKQTRVSFKKHPPLRKLELLELVHSDVCGPLKVKSFSGTLYFVTFIDDCSRKLRVYALKTKVLDKFKQFQALVERQLGKKVKCIHSDNGDEYCEPFDGIRHEKTPPKTPQLNGLAERMNRTLIERIRCMLFEVKLPKHFWGEALYAAVSRQAVHVINLSPIIDLNTKVSDKIWFDKDVKYDHLRVFDCKAFVHVPKDKRSKLDMKTRQCIFIEYGQNEYGYRLYDPIEKKLVRSHDVQFIEDQTIEDIDKVKKTTPEKDNCLSEIDLVRMLIHDLDTTENNVQNSKQHNYVGYQQLGDGFDVPLDDDAEEEQEMSQNENPNDVLEPPPVQLKRSNRERQSSTRHSF</sequence>
<keyword evidence="1" id="KW-0645">Protease</keyword>